<reference evidence="4" key="1">
    <citation type="submission" date="2018-04" db="EMBL/GenBank/DDBJ databases">
        <authorList>
            <person name="Cornet L."/>
        </authorList>
    </citation>
    <scope>NUCLEOTIDE SEQUENCE [LARGE SCALE GENOMIC DNA]</scope>
</reference>
<feature type="transmembrane region" description="Helical" evidence="1">
    <location>
        <begin position="56"/>
        <end position="79"/>
    </location>
</feature>
<dbReference type="EMBL" id="QBMN01000107">
    <property type="protein sequence ID" value="PZO38246.1"/>
    <property type="molecule type" value="Genomic_DNA"/>
</dbReference>
<keyword evidence="1" id="KW-0812">Transmembrane</keyword>
<evidence type="ECO:0000256" key="1">
    <source>
        <dbReference type="SAM" id="Phobius"/>
    </source>
</evidence>
<feature type="signal peptide" evidence="2">
    <location>
        <begin position="1"/>
        <end position="32"/>
    </location>
</feature>
<organism evidence="3 4">
    <name type="scientific">Shackletoniella antarctica</name>
    <dbReference type="NCBI Taxonomy" id="268115"/>
    <lineage>
        <taxon>Bacteria</taxon>
        <taxon>Bacillati</taxon>
        <taxon>Cyanobacteriota</taxon>
        <taxon>Cyanophyceae</taxon>
        <taxon>Oculatellales</taxon>
        <taxon>Oculatellaceae</taxon>
        <taxon>Shackletoniella</taxon>
    </lineage>
</organism>
<proteinExistence type="predicted"/>
<feature type="chain" id="PRO_5015990557" evidence="2">
    <location>
        <begin position="33"/>
        <end position="260"/>
    </location>
</feature>
<keyword evidence="1" id="KW-0472">Membrane</keyword>
<dbReference type="AlphaFoldDB" id="A0A2W4W119"/>
<reference evidence="3 4" key="2">
    <citation type="submission" date="2018-06" db="EMBL/GenBank/DDBJ databases">
        <title>Metagenomic assembly of (sub)arctic Cyanobacteria and their associated microbiome from non-axenic cultures.</title>
        <authorList>
            <person name="Baurain D."/>
        </authorList>
    </citation>
    <scope>NUCLEOTIDE SEQUENCE [LARGE SCALE GENOMIC DNA]</scope>
    <source>
        <strain evidence="3">ULC041bin1</strain>
    </source>
</reference>
<evidence type="ECO:0000313" key="3">
    <source>
        <dbReference type="EMBL" id="PZO38246.1"/>
    </source>
</evidence>
<comment type="caution">
    <text evidence="3">The sequence shown here is derived from an EMBL/GenBank/DDBJ whole genome shotgun (WGS) entry which is preliminary data.</text>
</comment>
<name>A0A2W4W119_9CYAN</name>
<gene>
    <name evidence="3" type="ORF">DCF17_14905</name>
</gene>
<evidence type="ECO:0000256" key="2">
    <source>
        <dbReference type="SAM" id="SignalP"/>
    </source>
</evidence>
<keyword evidence="1" id="KW-1133">Transmembrane helix</keyword>
<sequence>MTIRMTMSKRQSIKLIALISLSSLTLSFPALAQESISEEFLNAQIEQMRHYDNKLIQITIASTGLAFASVFGVVTLNYLSLRSERDLLQQELKAESSSIKRELEKDLEAKQTRTEQELKVSLNKEAKENLDKTLNQSLGEIQDRILYLMRCEYDFIEFKEKLLEKEGGSALGIPESRFNLLIQKLELLCPDGNLEKGVYGSFGELYVPDVLEDIERILTPDKNHESVTLDRKLQLLKTLKSMPRRFEPLQDRIEKIIRDV</sequence>
<evidence type="ECO:0000313" key="4">
    <source>
        <dbReference type="Proteomes" id="UP000249081"/>
    </source>
</evidence>
<protein>
    <submittedName>
        <fullName evidence="3">Uncharacterized protein</fullName>
    </submittedName>
</protein>
<accession>A0A2W4W119</accession>
<keyword evidence="2" id="KW-0732">Signal</keyword>
<dbReference type="Proteomes" id="UP000249081">
    <property type="component" value="Unassembled WGS sequence"/>
</dbReference>